<comment type="caution">
    <text evidence="1">The sequence shown here is derived from an EMBL/GenBank/DDBJ whole genome shotgun (WGS) entry which is preliminary data.</text>
</comment>
<evidence type="ECO:0000313" key="1">
    <source>
        <dbReference type="EMBL" id="GEP82543.1"/>
    </source>
</evidence>
<protein>
    <submittedName>
        <fullName evidence="1">Uncharacterized protein</fullName>
    </submittedName>
</protein>
<dbReference type="GeneID" id="69906316"/>
<sequence length="57" mass="6840">MREQSKIIYRGWNKEIFILQGKNISDCTLVRIVSKFSELYTEYNIVVIPKEVEFEIK</sequence>
<dbReference type="Proteomes" id="UP000321040">
    <property type="component" value="Unassembled WGS sequence"/>
</dbReference>
<dbReference type="RefSeq" id="WP_170066440.1">
    <property type="nucleotide sequence ID" value="NZ_BKAQ01000014.1"/>
</dbReference>
<dbReference type="EMBL" id="BKAQ01000014">
    <property type="protein sequence ID" value="GEP82543.1"/>
    <property type="molecule type" value="Genomic_DNA"/>
</dbReference>
<reference evidence="1 2" key="1">
    <citation type="submission" date="2019-07" db="EMBL/GenBank/DDBJ databases">
        <title>Whole genome shotgun sequence of Staphylococcus kloosii NBRC 109624.</title>
        <authorList>
            <person name="Hosoyama A."/>
            <person name="Uohara A."/>
            <person name="Ohji S."/>
            <person name="Ichikawa N."/>
        </authorList>
    </citation>
    <scope>NUCLEOTIDE SEQUENCE [LARGE SCALE GENOMIC DNA]</scope>
    <source>
        <strain evidence="1 2">NBRC 109624</strain>
    </source>
</reference>
<proteinExistence type="predicted"/>
<keyword evidence="2" id="KW-1185">Reference proteome</keyword>
<accession>A0ABQ0XNR1</accession>
<organism evidence="1 2">
    <name type="scientific">Staphylococcus kloosii</name>
    <dbReference type="NCBI Taxonomy" id="29384"/>
    <lineage>
        <taxon>Bacteria</taxon>
        <taxon>Bacillati</taxon>
        <taxon>Bacillota</taxon>
        <taxon>Bacilli</taxon>
        <taxon>Bacillales</taxon>
        <taxon>Staphylococcaceae</taxon>
        <taxon>Staphylococcus</taxon>
    </lineage>
</organism>
<gene>
    <name evidence="1" type="ORF">SKL01_17210</name>
</gene>
<evidence type="ECO:0000313" key="2">
    <source>
        <dbReference type="Proteomes" id="UP000321040"/>
    </source>
</evidence>
<name>A0ABQ0XNR1_9STAP</name>